<dbReference type="SUPFAM" id="SSF56954">
    <property type="entry name" value="Outer membrane efflux proteins (OEP)"/>
    <property type="match status" value="1"/>
</dbReference>
<accession>A0A7Y7WCF8</accession>
<dbReference type="PROSITE" id="PS51257">
    <property type="entry name" value="PROKAR_LIPOPROTEIN"/>
    <property type="match status" value="1"/>
</dbReference>
<comment type="subcellular location">
    <subcellularLocation>
        <location evidence="8">Cell outer membrane</location>
        <topology evidence="8">Lipid-anchor</topology>
    </subcellularLocation>
</comment>
<feature type="signal peptide" evidence="8">
    <location>
        <begin position="1"/>
        <end position="21"/>
    </location>
</feature>
<evidence type="ECO:0000256" key="5">
    <source>
        <dbReference type="ARBA" id="ARBA00023139"/>
    </source>
</evidence>
<name>A0A7Y7WCF8_9PSED</name>
<evidence type="ECO:0000313" key="10">
    <source>
        <dbReference type="Proteomes" id="UP000582981"/>
    </source>
</evidence>
<gene>
    <name evidence="9" type="ORF">HX829_09735</name>
</gene>
<evidence type="ECO:0000313" key="9">
    <source>
        <dbReference type="EMBL" id="NWB46777.1"/>
    </source>
</evidence>
<keyword evidence="3 8" id="KW-0812">Transmembrane</keyword>
<keyword evidence="7 8" id="KW-0449">Lipoprotein</keyword>
<evidence type="ECO:0000256" key="2">
    <source>
        <dbReference type="ARBA" id="ARBA00022452"/>
    </source>
</evidence>
<dbReference type="Gene3D" id="1.20.1600.10">
    <property type="entry name" value="Outer membrane efflux proteins (OEP)"/>
    <property type="match status" value="1"/>
</dbReference>
<dbReference type="GO" id="GO:0015562">
    <property type="term" value="F:efflux transmembrane transporter activity"/>
    <property type="evidence" value="ECO:0007669"/>
    <property type="project" value="InterPro"/>
</dbReference>
<protein>
    <submittedName>
        <fullName evidence="9">Efflux transporter outer membrane subunit</fullName>
    </submittedName>
</protein>
<evidence type="ECO:0000256" key="6">
    <source>
        <dbReference type="ARBA" id="ARBA00023237"/>
    </source>
</evidence>
<sequence length="476" mass="50943">MPIAKPAARCLLSTLLATLLGGCTLGPDYQLPAVAVASQWHAPLPHGASMVGLSDWWQQFNDPALATLLHLAEADSPSLDQALARIAQARATLDGSIADTRPQLNGGLTKARAGVSQTGLNKTGTTSGATLDAAWELDLFGKLRRTDEASRNLLEARVDDWHEARVSLAAEVGDDFVQYRGCQMLVNAYRDQAQSQEQTARLTRLSFQAGFTAAADAALTDASAAASSATLTNQQSECDVLLKSLVALTGSGEEQVREVLAHTPARLPAPALLDVREIPANLVRQRPDLASSERELAAANAQIGAAQADRLPSLSLVGSFAVGTTTGEYSRNWSLGPQLNVPLFDGGKRRAAVDSARAGYDSALATYRQTLRTAVMEVEQSLVRLDAARRSEVDAQRATDGYEAYFQAIDRNWHAGSASLLDRELARRSALSAQIELITLQQNQVRYWIALYKALGGGWQDRREGLASDVATRGGA</sequence>
<evidence type="ECO:0000256" key="1">
    <source>
        <dbReference type="ARBA" id="ARBA00007613"/>
    </source>
</evidence>
<evidence type="ECO:0000256" key="8">
    <source>
        <dbReference type="RuleBase" id="RU362097"/>
    </source>
</evidence>
<dbReference type="Gene3D" id="2.20.200.10">
    <property type="entry name" value="Outer membrane efflux proteins (OEP)"/>
    <property type="match status" value="1"/>
</dbReference>
<feature type="chain" id="PRO_5031589648" evidence="8">
    <location>
        <begin position="22"/>
        <end position="476"/>
    </location>
</feature>
<dbReference type="AlphaFoldDB" id="A0A7Y7WCF8"/>
<organism evidence="9 10">
    <name type="scientific">Pseudomonas gingeri</name>
    <dbReference type="NCBI Taxonomy" id="117681"/>
    <lineage>
        <taxon>Bacteria</taxon>
        <taxon>Pseudomonadati</taxon>
        <taxon>Pseudomonadota</taxon>
        <taxon>Gammaproteobacteria</taxon>
        <taxon>Pseudomonadales</taxon>
        <taxon>Pseudomonadaceae</taxon>
        <taxon>Pseudomonas</taxon>
    </lineage>
</organism>
<comment type="caution">
    <text evidence="9">The sequence shown here is derived from an EMBL/GenBank/DDBJ whole genome shotgun (WGS) entry which is preliminary data.</text>
</comment>
<keyword evidence="8" id="KW-0732">Signal</keyword>
<dbReference type="PANTHER" id="PTHR30203">
    <property type="entry name" value="OUTER MEMBRANE CATION EFFLUX PROTEIN"/>
    <property type="match status" value="1"/>
</dbReference>
<dbReference type="NCBIfam" id="TIGR01845">
    <property type="entry name" value="outer_NodT"/>
    <property type="match status" value="1"/>
</dbReference>
<dbReference type="GO" id="GO:0009279">
    <property type="term" value="C:cell outer membrane"/>
    <property type="evidence" value="ECO:0007669"/>
    <property type="project" value="UniProtKB-SubCell"/>
</dbReference>
<evidence type="ECO:0000256" key="3">
    <source>
        <dbReference type="ARBA" id="ARBA00022692"/>
    </source>
</evidence>
<evidence type="ECO:0000256" key="7">
    <source>
        <dbReference type="ARBA" id="ARBA00023288"/>
    </source>
</evidence>
<dbReference type="InterPro" id="IPR010131">
    <property type="entry name" value="MdtP/NodT-like"/>
</dbReference>
<keyword evidence="6" id="KW-0998">Cell outer membrane</keyword>
<dbReference type="Proteomes" id="UP000582981">
    <property type="component" value="Unassembled WGS sequence"/>
</dbReference>
<keyword evidence="5 8" id="KW-0564">Palmitate</keyword>
<proteinExistence type="inferred from homology"/>
<dbReference type="InterPro" id="IPR003423">
    <property type="entry name" value="OMP_efflux"/>
</dbReference>
<reference evidence="9 10" key="1">
    <citation type="submission" date="2020-04" db="EMBL/GenBank/DDBJ databases">
        <title>Molecular characterization of pseudomonads from Agaricus bisporus reveal novel blotch 2 pathogens in Western Europe.</title>
        <authorList>
            <person name="Taparia T."/>
            <person name="Krijger M."/>
            <person name="Haynes E."/>
            <person name="Elpinstone J.G."/>
            <person name="Noble R."/>
            <person name="Van Der Wolf J."/>
        </authorList>
    </citation>
    <scope>NUCLEOTIDE SEQUENCE [LARGE SCALE GENOMIC DNA]</scope>
    <source>
        <strain evidence="9 10">F1001</strain>
    </source>
</reference>
<dbReference type="RefSeq" id="WP_100940993.1">
    <property type="nucleotide sequence ID" value="NZ_JACAPU010000012.1"/>
</dbReference>
<keyword evidence="2 8" id="KW-1134">Transmembrane beta strand</keyword>
<dbReference type="Pfam" id="PF02321">
    <property type="entry name" value="OEP"/>
    <property type="match status" value="2"/>
</dbReference>
<comment type="similarity">
    <text evidence="1 8">Belongs to the outer membrane factor (OMF) (TC 1.B.17) family.</text>
</comment>
<evidence type="ECO:0000256" key="4">
    <source>
        <dbReference type="ARBA" id="ARBA00023136"/>
    </source>
</evidence>
<keyword evidence="4 8" id="KW-0472">Membrane</keyword>
<dbReference type="EMBL" id="JACAPU010000012">
    <property type="protein sequence ID" value="NWB46777.1"/>
    <property type="molecule type" value="Genomic_DNA"/>
</dbReference>